<evidence type="ECO:0000259" key="19">
    <source>
        <dbReference type="Pfam" id="PF20510"/>
    </source>
</evidence>
<dbReference type="PANTHER" id="PTHR11056">
    <property type="entry name" value="HOMOGENTISATE 1,2-DIOXYGENASE"/>
    <property type="match status" value="1"/>
</dbReference>
<evidence type="ECO:0000256" key="17">
    <source>
        <dbReference type="PIRSR" id="PIRSR605708-2"/>
    </source>
</evidence>
<evidence type="ECO:0000256" key="9">
    <source>
        <dbReference type="ARBA" id="ARBA00022964"/>
    </source>
</evidence>
<dbReference type="InterPro" id="IPR046451">
    <property type="entry name" value="HgmA_C"/>
</dbReference>
<evidence type="ECO:0000256" key="2">
    <source>
        <dbReference type="ARBA" id="ARBA00001962"/>
    </source>
</evidence>
<evidence type="ECO:0000256" key="8">
    <source>
        <dbReference type="ARBA" id="ARBA00022878"/>
    </source>
</evidence>
<dbReference type="EC" id="1.13.11.5" evidence="5"/>
<evidence type="ECO:0000256" key="16">
    <source>
        <dbReference type="PIRSR" id="PIRSR605708-1"/>
    </source>
</evidence>
<feature type="binding site" evidence="17">
    <location>
        <position position="348"/>
    </location>
    <ligand>
        <name>homogentisate</name>
        <dbReference type="ChEBI" id="CHEBI:16169"/>
    </ligand>
</feature>
<protein>
    <recommendedName>
        <fullName evidence="6">Homogentisate 1,2-dioxygenase</fullName>
        <ecNumber evidence="5">1.13.11.5</ecNumber>
    </recommendedName>
    <alternativeName>
        <fullName evidence="13">Homogentisate oxygenase</fullName>
    </alternativeName>
    <alternativeName>
        <fullName evidence="14">Homogentisic acid oxidase</fullName>
    </alternativeName>
    <alternativeName>
        <fullName evidence="15">Homogentisicase</fullName>
    </alternativeName>
</protein>
<keyword evidence="12" id="KW-0585">Phenylalanine catabolism</keyword>
<keyword evidence="8" id="KW-0828">Tyrosine catabolism</keyword>
<feature type="binding site" evidence="17">
    <location>
        <position position="369"/>
    </location>
    <ligand>
        <name>homogentisate</name>
        <dbReference type="ChEBI" id="CHEBI:16169"/>
    </ligand>
</feature>
<dbReference type="GO" id="GO:0006572">
    <property type="term" value="P:L-tyrosine catabolic process"/>
    <property type="evidence" value="ECO:0007669"/>
    <property type="project" value="UniProtKB-KW"/>
</dbReference>
<dbReference type="SUPFAM" id="SSF51182">
    <property type="entry name" value="RmlC-like cupins"/>
    <property type="match status" value="1"/>
</dbReference>
<feature type="domain" description="Homogentisate 1,2-dioxygenase C-terminal" evidence="18">
    <location>
        <begin position="279"/>
        <end position="432"/>
    </location>
</feature>
<dbReference type="CDD" id="cd07000">
    <property type="entry name" value="cupin_HGO_N"/>
    <property type="match status" value="1"/>
</dbReference>
<dbReference type="PANTHER" id="PTHR11056:SF0">
    <property type="entry name" value="HOMOGENTISATE 1,2-DIOXYGENASE"/>
    <property type="match status" value="1"/>
</dbReference>
<feature type="binding site" evidence="17">
    <location>
        <position position="339"/>
    </location>
    <ligand>
        <name>Fe cation</name>
        <dbReference type="ChEBI" id="CHEBI:24875"/>
    </ligand>
</feature>
<feature type="binding site" evidence="17">
    <location>
        <position position="369"/>
    </location>
    <ligand>
        <name>Fe cation</name>
        <dbReference type="ChEBI" id="CHEBI:24875"/>
    </ligand>
</feature>
<dbReference type="InterPro" id="IPR014710">
    <property type="entry name" value="RmlC-like_jellyroll"/>
</dbReference>
<dbReference type="GO" id="GO:0046872">
    <property type="term" value="F:metal ion binding"/>
    <property type="evidence" value="ECO:0007669"/>
    <property type="project" value="UniProtKB-KW"/>
</dbReference>
<dbReference type="GO" id="GO:0006559">
    <property type="term" value="P:L-phenylalanine catabolic process"/>
    <property type="evidence" value="ECO:0007669"/>
    <property type="project" value="UniProtKB-KW"/>
</dbReference>
<accession>A0A9Q0S8V5</accession>
<evidence type="ECO:0000256" key="3">
    <source>
        <dbReference type="ARBA" id="ARBA00004704"/>
    </source>
</evidence>
<evidence type="ECO:0000256" key="15">
    <source>
        <dbReference type="ARBA" id="ARBA00033225"/>
    </source>
</evidence>
<organism evidence="20 21">
    <name type="scientific">Pseudolycoriella hygida</name>
    <dbReference type="NCBI Taxonomy" id="35572"/>
    <lineage>
        <taxon>Eukaryota</taxon>
        <taxon>Metazoa</taxon>
        <taxon>Ecdysozoa</taxon>
        <taxon>Arthropoda</taxon>
        <taxon>Hexapoda</taxon>
        <taxon>Insecta</taxon>
        <taxon>Pterygota</taxon>
        <taxon>Neoptera</taxon>
        <taxon>Endopterygota</taxon>
        <taxon>Diptera</taxon>
        <taxon>Nematocera</taxon>
        <taxon>Sciaroidea</taxon>
        <taxon>Sciaridae</taxon>
        <taxon>Pseudolycoriella</taxon>
    </lineage>
</organism>
<dbReference type="EMBL" id="WJQU01000001">
    <property type="protein sequence ID" value="KAJ6648353.1"/>
    <property type="molecule type" value="Genomic_DNA"/>
</dbReference>
<reference evidence="20" key="1">
    <citation type="submission" date="2022-07" db="EMBL/GenBank/DDBJ databases">
        <authorList>
            <person name="Trinca V."/>
            <person name="Uliana J.V.C."/>
            <person name="Torres T.T."/>
            <person name="Ward R.J."/>
            <person name="Monesi N."/>
        </authorList>
    </citation>
    <scope>NUCLEOTIDE SEQUENCE</scope>
    <source>
        <strain evidence="20">HSMRA1968</strain>
        <tissue evidence="20">Whole embryos</tissue>
    </source>
</reference>
<dbReference type="AlphaFoldDB" id="A0A9Q0S8V5"/>
<dbReference type="Pfam" id="PF04209">
    <property type="entry name" value="HgmA_C"/>
    <property type="match status" value="1"/>
</dbReference>
<feature type="binding site" evidence="17">
    <location>
        <position position="333"/>
    </location>
    <ligand>
        <name>Fe cation</name>
        <dbReference type="ChEBI" id="CHEBI:24875"/>
    </ligand>
</feature>
<dbReference type="Proteomes" id="UP001151699">
    <property type="component" value="Chromosome A"/>
</dbReference>
<name>A0A9Q0S8V5_9DIPT</name>
<dbReference type="InterPro" id="IPR011051">
    <property type="entry name" value="RmlC_Cupin_sf"/>
</dbReference>
<proteinExistence type="inferred from homology"/>
<evidence type="ECO:0000256" key="4">
    <source>
        <dbReference type="ARBA" id="ARBA00007757"/>
    </source>
</evidence>
<gene>
    <name evidence="20" type="primary">hgo</name>
    <name evidence="20" type="ORF">Bhyg_03581</name>
</gene>
<evidence type="ECO:0000256" key="11">
    <source>
        <dbReference type="ARBA" id="ARBA00023004"/>
    </source>
</evidence>
<keyword evidence="21" id="KW-1185">Reference proteome</keyword>
<dbReference type="NCBIfam" id="TIGR01015">
    <property type="entry name" value="hmgA"/>
    <property type="match status" value="1"/>
</dbReference>
<dbReference type="GO" id="GO:0005737">
    <property type="term" value="C:cytoplasm"/>
    <property type="evidence" value="ECO:0007669"/>
    <property type="project" value="TreeGrafter"/>
</dbReference>
<dbReference type="OrthoDB" id="1689029at2759"/>
<dbReference type="Pfam" id="PF20510">
    <property type="entry name" value="HgmA_N"/>
    <property type="match status" value="1"/>
</dbReference>
<evidence type="ECO:0000256" key="1">
    <source>
        <dbReference type="ARBA" id="ARBA00000076"/>
    </source>
</evidence>
<evidence type="ECO:0000256" key="13">
    <source>
        <dbReference type="ARBA" id="ARBA00030235"/>
    </source>
</evidence>
<dbReference type="FunFam" id="2.60.120.10:FF:000026">
    <property type="entry name" value="Homogentisate 1,2-dioxygenase"/>
    <property type="match status" value="1"/>
</dbReference>
<dbReference type="InterPro" id="IPR005708">
    <property type="entry name" value="Homogentis_dOase"/>
</dbReference>
<keyword evidence="7 17" id="KW-0479">Metal-binding</keyword>
<evidence type="ECO:0000313" key="20">
    <source>
        <dbReference type="EMBL" id="KAJ6648353.1"/>
    </source>
</evidence>
<evidence type="ECO:0000256" key="12">
    <source>
        <dbReference type="ARBA" id="ARBA00023232"/>
    </source>
</evidence>
<evidence type="ECO:0000259" key="18">
    <source>
        <dbReference type="Pfam" id="PF04209"/>
    </source>
</evidence>
<comment type="caution">
    <text evidence="20">The sequence shown here is derived from an EMBL/GenBank/DDBJ whole genome shotgun (WGS) entry which is preliminary data.</text>
</comment>
<dbReference type="GO" id="GO:0004411">
    <property type="term" value="F:homogentisate 1,2-dioxygenase activity"/>
    <property type="evidence" value="ECO:0007669"/>
    <property type="project" value="UniProtKB-EC"/>
</dbReference>
<comment type="cofactor">
    <cofactor evidence="2 17">
        <name>Fe cation</name>
        <dbReference type="ChEBI" id="CHEBI:24875"/>
    </cofactor>
</comment>
<sequence length="437" mass="49436">MVEYKYLTGFGSHFSSEHPNYPNALPEGQNSPQKCAYGLYAEQLSGTAFTAPRTENSRSWLYRIRPSVVHKPFKSVTFTNQLTINWTEQHPNPNQMRWNPFDLPTSGKVDFVEGLHTICGAGDPKCRHGIAIHVYLCNSSMEDRAFYNSDGDFLIVPQEGSLDITTEFGKLFVAPNEICVIQQGMRFSVNVNGPSRGYILEVYDNHFKLPDLGPIGANGLANPRDFKTPVAWFEDRDVEGFQMISKFQGALFVAEMNHSPFDVVAWHGNYVPYKYNLANFMVINSVSFDHCDPSIFTVLTCPSHRYGTAIADFVVFPPRWSVQENTFRPPYYHRNCMSEFMGLIFGKYEAKEGGFLPGGASLHSMMTPHGPDHQCFEGASNAELSPQRIADGTQAFMFESSLSMAVTKWGEETCQKLDAKYYECWQKLEKHFTLTDK</sequence>
<comment type="similarity">
    <text evidence="4">Belongs to the homogentisate dioxygenase family.</text>
</comment>
<evidence type="ECO:0000256" key="14">
    <source>
        <dbReference type="ARBA" id="ARBA00030437"/>
    </source>
</evidence>
<evidence type="ECO:0000313" key="21">
    <source>
        <dbReference type="Proteomes" id="UP001151699"/>
    </source>
</evidence>
<keyword evidence="11 17" id="KW-0408">Iron</keyword>
<feature type="active site" description="Proton acceptor" evidence="16">
    <location>
        <position position="290"/>
    </location>
</feature>
<comment type="pathway">
    <text evidence="3">Amino-acid degradation; L-phenylalanine degradation; acetoacetate and fumarate from L-phenylalanine: step 4/6.</text>
</comment>
<evidence type="ECO:0000256" key="6">
    <source>
        <dbReference type="ARBA" id="ARBA00018757"/>
    </source>
</evidence>
<evidence type="ECO:0000256" key="10">
    <source>
        <dbReference type="ARBA" id="ARBA00023002"/>
    </source>
</evidence>
<comment type="catalytic activity">
    <reaction evidence="1">
        <text>homogentisate + O2 = 4-maleylacetoacetate + H(+)</text>
        <dbReference type="Rhea" id="RHEA:15449"/>
        <dbReference type="ChEBI" id="CHEBI:15378"/>
        <dbReference type="ChEBI" id="CHEBI:15379"/>
        <dbReference type="ChEBI" id="CHEBI:16169"/>
        <dbReference type="ChEBI" id="CHEBI:17105"/>
        <dbReference type="EC" id="1.13.11.5"/>
    </reaction>
</comment>
<dbReference type="Gene3D" id="2.60.120.10">
    <property type="entry name" value="Jelly Rolls"/>
    <property type="match status" value="1"/>
</dbReference>
<dbReference type="InterPro" id="IPR046452">
    <property type="entry name" value="HgmA_N"/>
</dbReference>
<feature type="domain" description="Homogentisate 1,2-dioxygenase N-terminal" evidence="19">
    <location>
        <begin position="5"/>
        <end position="277"/>
    </location>
</feature>
<evidence type="ECO:0000256" key="7">
    <source>
        <dbReference type="ARBA" id="ARBA00022723"/>
    </source>
</evidence>
<keyword evidence="9" id="KW-0223">Dioxygenase</keyword>
<evidence type="ECO:0000256" key="5">
    <source>
        <dbReference type="ARBA" id="ARBA00013127"/>
    </source>
</evidence>
<keyword evidence="10" id="KW-0560">Oxidoreductase</keyword>